<proteinExistence type="predicted"/>
<dbReference type="EMBL" id="CP001029">
    <property type="protein sequence ID" value="ACB81493.1"/>
    <property type="molecule type" value="Genomic_DNA"/>
</dbReference>
<dbReference type="OrthoDB" id="7997719at2"/>
<keyword evidence="1" id="KW-0732">Signal</keyword>
<dbReference type="eggNOG" id="ENOG50345KE">
    <property type="taxonomic scope" value="Bacteria"/>
</dbReference>
<sequence length="117" mass="12627">MRAVLGWGLLSVLAVPAAAPAQDVTQDVTTVRTESFPRPPYSGATYYVYERAGRTICTKLAVCNKFDQCETTYVQGAFRAPEDTATGEPYGTTPATPIAPASLAKHVCLTRFGLVRR</sequence>
<accession>B1ZJK7</accession>
<feature type="signal peptide" evidence="1">
    <location>
        <begin position="1"/>
        <end position="21"/>
    </location>
</feature>
<evidence type="ECO:0000313" key="3">
    <source>
        <dbReference type="Proteomes" id="UP000007136"/>
    </source>
</evidence>
<reference evidence="2" key="1">
    <citation type="submission" date="2008-04" db="EMBL/GenBank/DDBJ databases">
        <title>Complete sequence of chromosome of Methylobacterium populi BJ001.</title>
        <authorList>
            <consortium name="US DOE Joint Genome Institute"/>
            <person name="Copeland A."/>
            <person name="Lucas S."/>
            <person name="Lapidus A."/>
            <person name="Glavina del Rio T."/>
            <person name="Dalin E."/>
            <person name="Tice H."/>
            <person name="Bruce D."/>
            <person name="Goodwin L."/>
            <person name="Pitluck S."/>
            <person name="Chertkov O."/>
            <person name="Brettin T."/>
            <person name="Detter J.C."/>
            <person name="Han C."/>
            <person name="Kuske C.R."/>
            <person name="Schmutz J."/>
            <person name="Larimer F."/>
            <person name="Land M."/>
            <person name="Hauser L."/>
            <person name="Kyrpides N."/>
            <person name="Mikhailova N."/>
            <person name="Marx C."/>
            <person name="Richardson P."/>
        </authorList>
    </citation>
    <scope>NUCLEOTIDE SEQUENCE [LARGE SCALE GENOMIC DNA]</scope>
    <source>
        <strain evidence="2">BJ001</strain>
    </source>
</reference>
<name>B1ZJK7_METPB</name>
<gene>
    <name evidence="2" type="ordered locus">Mpop_3342</name>
</gene>
<dbReference type="RefSeq" id="WP_012455210.1">
    <property type="nucleotide sequence ID" value="NC_010725.1"/>
</dbReference>
<dbReference type="HOGENOM" id="CLU_171023_0_0_5"/>
<evidence type="ECO:0008006" key="4">
    <source>
        <dbReference type="Google" id="ProtNLM"/>
    </source>
</evidence>
<protein>
    <recommendedName>
        <fullName evidence="4">Secreted protein</fullName>
    </recommendedName>
</protein>
<organism evidence="2 3">
    <name type="scientific">Methylorubrum populi (strain ATCC BAA-705 / NCIMB 13946 / BJ001)</name>
    <name type="common">Methylobacterium populi</name>
    <dbReference type="NCBI Taxonomy" id="441620"/>
    <lineage>
        <taxon>Bacteria</taxon>
        <taxon>Pseudomonadati</taxon>
        <taxon>Pseudomonadota</taxon>
        <taxon>Alphaproteobacteria</taxon>
        <taxon>Hyphomicrobiales</taxon>
        <taxon>Methylobacteriaceae</taxon>
        <taxon>Methylorubrum</taxon>
    </lineage>
</organism>
<feature type="chain" id="PRO_5002772450" description="Secreted protein" evidence="1">
    <location>
        <begin position="22"/>
        <end position="117"/>
    </location>
</feature>
<evidence type="ECO:0000256" key="1">
    <source>
        <dbReference type="SAM" id="SignalP"/>
    </source>
</evidence>
<evidence type="ECO:0000313" key="2">
    <source>
        <dbReference type="EMBL" id="ACB81493.1"/>
    </source>
</evidence>
<dbReference type="AlphaFoldDB" id="B1ZJK7"/>
<dbReference type="KEGG" id="mpo:Mpop_3342"/>
<dbReference type="Proteomes" id="UP000007136">
    <property type="component" value="Chromosome"/>
</dbReference>
<dbReference type="STRING" id="441620.Mpop_3342"/>